<dbReference type="Proteomes" id="UP000760494">
    <property type="component" value="Unassembled WGS sequence"/>
</dbReference>
<comment type="caution">
    <text evidence="1">The sequence shown here is derived from an EMBL/GenBank/DDBJ whole genome shotgun (WGS) entry which is preliminary data.</text>
</comment>
<dbReference type="EMBL" id="CABFJX010000179">
    <property type="protein sequence ID" value="VTT66760.1"/>
    <property type="molecule type" value="Genomic_DNA"/>
</dbReference>
<dbReference type="AlphaFoldDB" id="A0A9Q9RJZ6"/>
<proteinExistence type="predicted"/>
<name>A0A9Q9RJZ6_FUSFU</name>
<reference evidence="1" key="1">
    <citation type="submission" date="2019-05" db="EMBL/GenBank/DDBJ databases">
        <authorList>
            <person name="Piombo E."/>
        </authorList>
    </citation>
    <scope>NUCLEOTIDE SEQUENCE</scope>
    <source>
        <strain evidence="1">C2S</strain>
    </source>
</reference>
<protein>
    <submittedName>
        <fullName evidence="1">Uncharacterized protein</fullName>
    </submittedName>
</protein>
<gene>
    <name evidence="1" type="ORF">C2S_6606</name>
</gene>
<accession>A0A9Q9RJZ6</accession>
<sequence length="88" mass="9765">MFYAAAAVTNFRHRCRASTSALLLRAAAPHYHPRKSHFLVMTIMALGKDATASKKLGVQNYLVVVISTCTQAVRDVPIRGSRWHTINV</sequence>
<evidence type="ECO:0000313" key="2">
    <source>
        <dbReference type="Proteomes" id="UP000760494"/>
    </source>
</evidence>
<organism evidence="1 2">
    <name type="scientific">Fusarium fujikuroi</name>
    <name type="common">Bakanae and foot rot disease fungus</name>
    <name type="synonym">Gibberella fujikuroi</name>
    <dbReference type="NCBI Taxonomy" id="5127"/>
    <lineage>
        <taxon>Eukaryota</taxon>
        <taxon>Fungi</taxon>
        <taxon>Dikarya</taxon>
        <taxon>Ascomycota</taxon>
        <taxon>Pezizomycotina</taxon>
        <taxon>Sordariomycetes</taxon>
        <taxon>Hypocreomycetidae</taxon>
        <taxon>Hypocreales</taxon>
        <taxon>Nectriaceae</taxon>
        <taxon>Fusarium</taxon>
        <taxon>Fusarium fujikuroi species complex</taxon>
    </lineage>
</organism>
<evidence type="ECO:0000313" key="1">
    <source>
        <dbReference type="EMBL" id="VTT66760.1"/>
    </source>
</evidence>